<proteinExistence type="predicted"/>
<keyword evidence="1" id="KW-0472">Membrane</keyword>
<dbReference type="HOGENOM" id="CLU_035509_13_2_1"/>
<keyword evidence="3" id="KW-1185">Reference proteome</keyword>
<accession>A0A0C3ECM9</accession>
<evidence type="ECO:0000313" key="3">
    <source>
        <dbReference type="Proteomes" id="UP000053989"/>
    </source>
</evidence>
<feature type="transmembrane region" description="Helical" evidence="1">
    <location>
        <begin position="99"/>
        <end position="118"/>
    </location>
</feature>
<name>A0A0C3ECM9_9AGAM</name>
<protein>
    <submittedName>
        <fullName evidence="2">Uncharacterized protein</fullName>
    </submittedName>
</protein>
<reference evidence="3" key="2">
    <citation type="submission" date="2015-01" db="EMBL/GenBank/DDBJ databases">
        <title>Evolutionary Origins and Diversification of the Mycorrhizal Mutualists.</title>
        <authorList>
            <consortium name="DOE Joint Genome Institute"/>
            <consortium name="Mycorrhizal Genomics Consortium"/>
            <person name="Kohler A."/>
            <person name="Kuo A."/>
            <person name="Nagy L.G."/>
            <person name="Floudas D."/>
            <person name="Copeland A."/>
            <person name="Barry K.W."/>
            <person name="Cichocki N."/>
            <person name="Veneault-Fourrey C."/>
            <person name="LaButti K."/>
            <person name="Lindquist E.A."/>
            <person name="Lipzen A."/>
            <person name="Lundell T."/>
            <person name="Morin E."/>
            <person name="Murat C."/>
            <person name="Riley R."/>
            <person name="Ohm R."/>
            <person name="Sun H."/>
            <person name="Tunlid A."/>
            <person name="Henrissat B."/>
            <person name="Grigoriev I.V."/>
            <person name="Hibbett D.S."/>
            <person name="Martin F."/>
        </authorList>
    </citation>
    <scope>NUCLEOTIDE SEQUENCE [LARGE SCALE GENOMIC DNA]</scope>
    <source>
        <strain evidence="3">Foug A</strain>
    </source>
</reference>
<reference evidence="2 3" key="1">
    <citation type="submission" date="2014-04" db="EMBL/GenBank/DDBJ databases">
        <authorList>
            <consortium name="DOE Joint Genome Institute"/>
            <person name="Kuo A."/>
            <person name="Kohler A."/>
            <person name="Nagy L.G."/>
            <person name="Floudas D."/>
            <person name="Copeland A."/>
            <person name="Barry K.W."/>
            <person name="Cichocki N."/>
            <person name="Veneault-Fourrey C."/>
            <person name="LaButti K."/>
            <person name="Lindquist E.A."/>
            <person name="Lipzen A."/>
            <person name="Lundell T."/>
            <person name="Morin E."/>
            <person name="Murat C."/>
            <person name="Sun H."/>
            <person name="Tunlid A."/>
            <person name="Henrissat B."/>
            <person name="Grigoriev I.V."/>
            <person name="Hibbett D.S."/>
            <person name="Martin F."/>
            <person name="Nordberg H.P."/>
            <person name="Cantor M.N."/>
            <person name="Hua S.X."/>
        </authorList>
    </citation>
    <scope>NUCLEOTIDE SEQUENCE [LARGE SCALE GENOMIC DNA]</scope>
    <source>
        <strain evidence="2 3">Foug A</strain>
    </source>
</reference>
<evidence type="ECO:0000256" key="1">
    <source>
        <dbReference type="SAM" id="Phobius"/>
    </source>
</evidence>
<dbReference type="AlphaFoldDB" id="A0A0C3ECM9"/>
<feature type="transmembrane region" description="Helical" evidence="1">
    <location>
        <begin position="13"/>
        <end position="34"/>
    </location>
</feature>
<dbReference type="EMBL" id="KN822004">
    <property type="protein sequence ID" value="KIM70470.1"/>
    <property type="molecule type" value="Genomic_DNA"/>
</dbReference>
<gene>
    <name evidence="2" type="ORF">SCLCIDRAFT_100599</name>
</gene>
<organism evidence="2 3">
    <name type="scientific">Scleroderma citrinum Foug A</name>
    <dbReference type="NCBI Taxonomy" id="1036808"/>
    <lineage>
        <taxon>Eukaryota</taxon>
        <taxon>Fungi</taxon>
        <taxon>Dikarya</taxon>
        <taxon>Basidiomycota</taxon>
        <taxon>Agaricomycotina</taxon>
        <taxon>Agaricomycetes</taxon>
        <taxon>Agaricomycetidae</taxon>
        <taxon>Boletales</taxon>
        <taxon>Sclerodermatineae</taxon>
        <taxon>Sclerodermataceae</taxon>
        <taxon>Scleroderma</taxon>
    </lineage>
</organism>
<dbReference type="InParanoid" id="A0A0C3ECM9"/>
<dbReference type="Proteomes" id="UP000053989">
    <property type="component" value="Unassembled WGS sequence"/>
</dbReference>
<keyword evidence="1" id="KW-1133">Transmembrane helix</keyword>
<feature type="transmembrane region" description="Helical" evidence="1">
    <location>
        <begin position="55"/>
        <end position="79"/>
    </location>
</feature>
<sequence length="164" mass="18432">LTIRVWYLFPRHLLIRTCVVAVFVLCVIATGVLVGLAESYIHADMHNRSQDGASVIGAIFIPLLVLNTFLFVLKVYLLATSPAYMERDTFVWRFMKEYALIHALYATVVVVTMVLSVCRPMLSLHSLAATHGVSPAWLLSQAELSRVRWTEGTREGELLVEVEL</sequence>
<dbReference type="OrthoDB" id="2679643at2759"/>
<evidence type="ECO:0000313" key="2">
    <source>
        <dbReference type="EMBL" id="KIM70470.1"/>
    </source>
</evidence>
<feature type="non-terminal residue" evidence="2">
    <location>
        <position position="1"/>
    </location>
</feature>
<keyword evidence="1" id="KW-0812">Transmembrane</keyword>